<dbReference type="SUPFAM" id="SSF52540">
    <property type="entry name" value="P-loop containing nucleoside triphosphate hydrolases"/>
    <property type="match status" value="1"/>
</dbReference>
<feature type="domain" description="Ig-like" evidence="33">
    <location>
        <begin position="2833"/>
        <end position="2904"/>
    </location>
</feature>
<keyword evidence="16" id="KW-0418">Kinase</keyword>
<dbReference type="SUPFAM" id="SSF117281">
    <property type="entry name" value="Kelch motif"/>
    <property type="match status" value="1"/>
</dbReference>
<feature type="domain" description="Ig-like" evidence="33">
    <location>
        <begin position="1725"/>
        <end position="1822"/>
    </location>
</feature>
<feature type="domain" description="Ig-like" evidence="33">
    <location>
        <begin position="1173"/>
        <end position="1256"/>
    </location>
</feature>
<comment type="subcellular location">
    <subcellularLocation>
        <location evidence="3">Cytoplasm</location>
    </subcellularLocation>
    <subcellularLocation>
        <location evidence="2">Nucleus</location>
    </subcellularLocation>
</comment>
<protein>
    <recommendedName>
        <fullName evidence="5">non-specific serine/threonine protein kinase</fullName>
        <ecNumber evidence="5">2.7.11.1</ecNumber>
    </recommendedName>
</protein>
<dbReference type="GO" id="GO:0005524">
    <property type="term" value="F:ATP binding"/>
    <property type="evidence" value="ECO:0007669"/>
    <property type="project" value="UniProtKB-KW"/>
</dbReference>
<dbReference type="FunFam" id="2.60.40.10:FF:000599">
    <property type="entry name" value="obscurin isoform X3"/>
    <property type="match status" value="1"/>
</dbReference>
<feature type="domain" description="Ig-like" evidence="33">
    <location>
        <begin position="2457"/>
        <end position="2541"/>
    </location>
</feature>
<dbReference type="PROSITE" id="PS50010">
    <property type="entry name" value="DH_2"/>
    <property type="match status" value="1"/>
</dbReference>
<keyword evidence="19" id="KW-0112">Calmodulin-binding</keyword>
<evidence type="ECO:0000259" key="29">
    <source>
        <dbReference type="PROSITE" id="PS50002"/>
    </source>
</evidence>
<dbReference type="SMART" id="SM00325">
    <property type="entry name" value="RhoGEF"/>
    <property type="match status" value="1"/>
</dbReference>
<dbReference type="SMART" id="SM00409">
    <property type="entry name" value="IG"/>
    <property type="match status" value="43"/>
</dbReference>
<dbReference type="InterPro" id="IPR052385">
    <property type="entry name" value="Obscurin/Obscurin-like_Reg"/>
</dbReference>
<feature type="region of interest" description="Disordered" evidence="28">
    <location>
        <begin position="6069"/>
        <end position="6094"/>
    </location>
</feature>
<dbReference type="Pfam" id="PF00041">
    <property type="entry name" value="fn3"/>
    <property type="match status" value="2"/>
</dbReference>
<keyword evidence="24" id="KW-0393">Immunoglobulin domain</keyword>
<dbReference type="GO" id="GO:0004674">
    <property type="term" value="F:protein serine/threonine kinase activity"/>
    <property type="evidence" value="ECO:0007669"/>
    <property type="project" value="UniProtKB-KW"/>
</dbReference>
<feature type="domain" description="Ig-like" evidence="33">
    <location>
        <begin position="1904"/>
        <end position="1989"/>
    </location>
</feature>
<dbReference type="Proteomes" id="UP000319801">
    <property type="component" value="Unassembled WGS sequence"/>
</dbReference>
<keyword evidence="6" id="KW-0880">Kelch repeat</keyword>
<dbReference type="SUPFAM" id="SSF50044">
    <property type="entry name" value="SH3-domain"/>
    <property type="match status" value="1"/>
</dbReference>
<keyword evidence="21" id="KW-0472">Membrane</keyword>
<dbReference type="Gene3D" id="3.40.50.300">
    <property type="entry name" value="P-loop containing nucleotide triphosphate hydrolases"/>
    <property type="match status" value="1"/>
</dbReference>
<evidence type="ECO:0000256" key="15">
    <source>
        <dbReference type="ARBA" id="ARBA00022741"/>
    </source>
</evidence>
<feature type="domain" description="Ig-like" evidence="33">
    <location>
        <begin position="3438"/>
        <end position="3523"/>
    </location>
</feature>
<evidence type="ECO:0000256" key="5">
    <source>
        <dbReference type="ARBA" id="ARBA00012513"/>
    </source>
</evidence>
<feature type="compositionally biased region" description="Basic and acidic residues" evidence="28">
    <location>
        <begin position="4578"/>
        <end position="4595"/>
    </location>
</feature>
<feature type="domain" description="Ig-like" evidence="33">
    <location>
        <begin position="2992"/>
        <end position="3076"/>
    </location>
</feature>
<evidence type="ECO:0000256" key="18">
    <source>
        <dbReference type="ARBA" id="ARBA00022842"/>
    </source>
</evidence>
<dbReference type="CDD" id="cd18243">
    <property type="entry name" value="BTB_POZ_KLHL14_printor"/>
    <property type="match status" value="1"/>
</dbReference>
<dbReference type="Gene3D" id="2.30.29.30">
    <property type="entry name" value="Pleckstrin-homology domain (PH domain)/Phosphotyrosine-binding domain (PTB)"/>
    <property type="match status" value="1"/>
</dbReference>
<dbReference type="InterPro" id="IPR003598">
    <property type="entry name" value="Ig_sub2"/>
</dbReference>
<dbReference type="InterPro" id="IPR036028">
    <property type="entry name" value="SH3-like_dom_sf"/>
</dbReference>
<dbReference type="Pfam" id="PF07707">
    <property type="entry name" value="BACK"/>
    <property type="match status" value="1"/>
</dbReference>
<dbReference type="Pfam" id="PF07679">
    <property type="entry name" value="I-set"/>
    <property type="match status" value="40"/>
</dbReference>
<feature type="domain" description="Ig-like" evidence="33">
    <location>
        <begin position="2093"/>
        <end position="2186"/>
    </location>
</feature>
<evidence type="ECO:0000259" key="30">
    <source>
        <dbReference type="PROSITE" id="PS50003"/>
    </source>
</evidence>
<comment type="caution">
    <text evidence="35">The sequence shown here is derived from an EMBL/GenBank/DDBJ whole genome shotgun (WGS) entry which is preliminary data.</text>
</comment>
<dbReference type="GO" id="GO:0046872">
    <property type="term" value="F:metal ion binding"/>
    <property type="evidence" value="ECO:0007669"/>
    <property type="project" value="UniProtKB-KW"/>
</dbReference>
<dbReference type="SMART" id="SM00875">
    <property type="entry name" value="BACK"/>
    <property type="match status" value="1"/>
</dbReference>
<dbReference type="Gene3D" id="2.30.30.40">
    <property type="entry name" value="SH3 Domains"/>
    <property type="match status" value="1"/>
</dbReference>
<dbReference type="FunFam" id="2.60.40.10:FF:000502">
    <property type="entry name" value="obscurin-like protein 1 isoform X2"/>
    <property type="match status" value="1"/>
</dbReference>
<feature type="domain" description="Ig-like" evidence="33">
    <location>
        <begin position="2278"/>
        <end position="2360"/>
    </location>
</feature>
<feature type="domain" description="Ig-like" evidence="33">
    <location>
        <begin position="819"/>
        <end position="907"/>
    </location>
</feature>
<evidence type="ECO:0000256" key="2">
    <source>
        <dbReference type="ARBA" id="ARBA00004123"/>
    </source>
</evidence>
<dbReference type="SUPFAM" id="SSF54695">
    <property type="entry name" value="POZ domain"/>
    <property type="match status" value="1"/>
</dbReference>
<evidence type="ECO:0000256" key="25">
    <source>
        <dbReference type="ARBA" id="ARBA00047899"/>
    </source>
</evidence>
<evidence type="ECO:0000313" key="35">
    <source>
        <dbReference type="EMBL" id="TSL82588.1"/>
    </source>
</evidence>
<dbReference type="FunFam" id="2.60.40.10:FF:000050">
    <property type="entry name" value="Titin isoform B"/>
    <property type="match status" value="1"/>
</dbReference>
<feature type="domain" description="Ig-like" evidence="33">
    <location>
        <begin position="3979"/>
        <end position="4063"/>
    </location>
</feature>
<evidence type="ECO:0000256" key="4">
    <source>
        <dbReference type="ARBA" id="ARBA00006692"/>
    </source>
</evidence>
<dbReference type="Pfam" id="PF06472">
    <property type="entry name" value="ABC_membrane_2"/>
    <property type="match status" value="1"/>
</dbReference>
<feature type="domain" description="Ig-like" evidence="33">
    <location>
        <begin position="1641"/>
        <end position="1719"/>
    </location>
</feature>
<evidence type="ECO:0000256" key="1">
    <source>
        <dbReference type="ARBA" id="ARBA00001946"/>
    </source>
</evidence>
<feature type="domain" description="Ig-like" evidence="33">
    <location>
        <begin position="3080"/>
        <end position="3163"/>
    </location>
</feature>
<feature type="domain" description="Ig-like" evidence="33">
    <location>
        <begin position="2366"/>
        <end position="2452"/>
    </location>
</feature>
<feature type="region of interest" description="Disordered" evidence="28">
    <location>
        <begin position="5356"/>
        <end position="5396"/>
    </location>
</feature>
<feature type="domain" description="Ig-like" evidence="33">
    <location>
        <begin position="1081"/>
        <end position="1169"/>
    </location>
</feature>
<dbReference type="Pfam" id="PF22697">
    <property type="entry name" value="SOS1_NGEF_PH"/>
    <property type="match status" value="1"/>
</dbReference>
<feature type="region of interest" description="Disordered" evidence="28">
    <location>
        <begin position="72"/>
        <end position="92"/>
    </location>
</feature>
<dbReference type="FunFam" id="2.60.40.10:FF:000107">
    <property type="entry name" value="Myosin, light chain kinase a"/>
    <property type="match status" value="2"/>
</dbReference>
<evidence type="ECO:0000256" key="19">
    <source>
        <dbReference type="ARBA" id="ARBA00022860"/>
    </source>
</evidence>
<feature type="domain" description="Ig-like" evidence="33">
    <location>
        <begin position="2001"/>
        <end position="2081"/>
    </location>
</feature>
<dbReference type="CDD" id="cd00063">
    <property type="entry name" value="FN3"/>
    <property type="match status" value="2"/>
</dbReference>
<dbReference type="FunFam" id="2.30.29.30:FF:000197">
    <property type="entry name" value="obscurin isoform X5"/>
    <property type="match status" value="1"/>
</dbReference>
<dbReference type="InterPro" id="IPR001849">
    <property type="entry name" value="PH_domain"/>
</dbReference>
<dbReference type="FunFam" id="3.30.710.10:FF:000085">
    <property type="entry name" value="Kelch-like family member 14"/>
    <property type="match status" value="1"/>
</dbReference>
<feature type="region of interest" description="Disordered" evidence="28">
    <location>
        <begin position="4565"/>
        <end position="4595"/>
    </location>
</feature>
<keyword evidence="8" id="KW-0963">Cytoplasm</keyword>
<evidence type="ECO:0000256" key="22">
    <source>
        <dbReference type="ARBA" id="ARBA00023157"/>
    </source>
</evidence>
<keyword evidence="7 27" id="KW-0728">SH3 domain</keyword>
<dbReference type="SMART" id="SM00408">
    <property type="entry name" value="IGc2"/>
    <property type="match status" value="33"/>
</dbReference>
<dbReference type="InterPro" id="IPR011705">
    <property type="entry name" value="BACK"/>
</dbReference>
<feature type="domain" description="Fibronectin type-III" evidence="34">
    <location>
        <begin position="1357"/>
        <end position="1453"/>
    </location>
</feature>
<dbReference type="InterPro" id="IPR006652">
    <property type="entry name" value="Kelch_1"/>
</dbReference>
<dbReference type="InterPro" id="IPR035899">
    <property type="entry name" value="DBL_dom_sf"/>
</dbReference>
<keyword evidence="12" id="KW-0812">Transmembrane</keyword>
<keyword evidence="10" id="KW-0597">Phosphoprotein</keyword>
<evidence type="ECO:0000256" key="7">
    <source>
        <dbReference type="ARBA" id="ARBA00022443"/>
    </source>
</evidence>
<dbReference type="PANTHER" id="PTHR35971">
    <property type="entry name" value="SI:DKEY-31G6.6"/>
    <property type="match status" value="1"/>
</dbReference>
<evidence type="ECO:0000256" key="17">
    <source>
        <dbReference type="ARBA" id="ARBA00022840"/>
    </source>
</evidence>
<dbReference type="FunFam" id="2.60.40.10:FF:000214">
    <property type="entry name" value="titin isoform X1"/>
    <property type="match status" value="10"/>
</dbReference>
<dbReference type="PROSITE" id="PS50096">
    <property type="entry name" value="IQ"/>
    <property type="match status" value="1"/>
</dbReference>
<dbReference type="SMART" id="SM00015">
    <property type="entry name" value="IQ"/>
    <property type="match status" value="1"/>
</dbReference>
<evidence type="ECO:0000256" key="26">
    <source>
        <dbReference type="ARBA" id="ARBA00048679"/>
    </source>
</evidence>
<dbReference type="FunFam" id="2.60.40.10:FF:000380">
    <property type="entry name" value="obscurin isoform X3"/>
    <property type="match status" value="1"/>
</dbReference>
<feature type="domain" description="Ig-like" evidence="33">
    <location>
        <begin position="919"/>
        <end position="1007"/>
    </location>
</feature>
<evidence type="ECO:0000256" key="27">
    <source>
        <dbReference type="PROSITE-ProRule" id="PRU00192"/>
    </source>
</evidence>
<sequence length="6327" mass="703724">MSRSGDRTSTFDPTHSDTLLHGLNLLWRKQLFCDVTLTAQGQQFHCHKAVLASCSQYFRSLFSASHALSNEPLSGKDQSSGGTPSSSPDEKLLASPRSISNLVLQGCSSIGLRLVLEYLYTANVTLSLDTVEEVLSVSKILNIPQVTKLSVQFLNDQISVQNYKQICKIAALHGLDETKKLANKYLVEDVLLLNFEEMCAMLDTLPPPVESELALFQMSVLWLEHDRETRMHYAPDLMKRLRFALIPAPELVERVQSVDFMRSDPVCQKLLLDAMNYHLMPFRQHCRQTTASRIRSNKRMLLLVGGLPPGPDRLPSNLVQYYDDEKKTWKILTSKHSTNFVSRYDPRFNSWIQLPPMQERRASFFACCLDKHLYVIGGRNETGYLSSVEAYNLETNEWNYVSSLPQPLAAHAGAVHNGKIYISGGVHNGEYVSWLYCYDPVMDVWARKQDMNTKRAIHALAVMNDRLYAIGGNHLKGFSHLDVMLVECYDPKGDQWNILQTPILEGRSGPGCAVLDDSIYLVGGYSWSMLKSLEQYISNLLYVGWRKCLTEKLHYEYFSGRVYYTLNMLQKDIDNPDQRMTQDAERLCKQLSSMASRLVISPFTISYYSYQCFRTRLFLQHRMDRVPQHPRLLPDRLHRQQASSRTRGVHAGGTGKAGGKPENAFVCMYLINCFTQLIDLFTTLSDVAGYTHRIGELQEVMQDINRKQCDEDWSPAEMCSIDSEVLQASNGAAVVLNQLSFTSPVSEDLLVKDLSLKVCEGTHLLVVGNTGTGKTSLLRVLNLLWKPCNGSVDNERILRYLKLAGMEPVMDQNLFGGAPRFLTRPKAFSLSVGRDATLSCTVVGTPVPVVTWEKDKLHISTGGRFKTIADGDVYRLTIYDLTLEDSGQYMCRAKNNVGEAYAAVTLKVGLPAAAVDQAPVFTVKPVSTRVGLGGDVTLFCRVAAHPAPKFDWEKDGRYLGETNRIKITSDSESSSVRIQNIRNMDSGTYTCRVHNSIGRAQAGATLSVDAQDTRLLNADKSTSLLSHLQKRKEEMSKDISLYRTTESYSMSSSSNIMEGLSKSGLAYEQEQRVSALAGKLPKGVFTRTCTVTEGKHAKLSCFVTGHPKPQIIWRKDGVNISEGRRHITYEDQAENFILKVLYCKQSDNGLYTCNASNLAGQTYSAVLVTVKEPSVPFKKKLQDVEVKEKETAMLLCEVPTPNSQASWYMEETRLEQNAKYHMKQEGTLRLLTIHNVTTNDDAVYICEMKEGSRTVAELTVLGNITKKLPRRTVVPVSDTVIFCVELEHPVEDAYWTRNGEKLKEGPRIFIARSLKQYTLTIRDCTAEDSGEVAFIAGDCKTSTRFSVTAPRKHPPDAPVKPIVLNKTDNSITLSWSRPDSERPVPINGYVLERRKVGAQTWVRVTGIELVSASQYTINNVTEESSYQFRISAVNDFGQSAYLEVPGTFYLEPTASVTSGLRSNTAVSGEEATFSVELSATCSGSWTLNGQLIRSGADYLITRSKTTHTLVIREVTSALDGARIKFVGGGSESICTLSVKAALARFTKKYTEADIFTFSAHSSAQLYTEVSDASVKVIWMKNGKELKLGKKYEASSVDCKRTLTIQNVTHEDAGLYECVCDGDKMSIHLAIKEEAAKFVNKPKTQPQEVSSSMGDLALSCEVALPTTTVVWKKDQKEIVEDNRVTFVSQGTQRKLVIKGAKQSDEGHYSCETAQDKVEFRVRIQEPQATFINKDTYQKEVKVSASQKATLSCEVLDSKTEVKWYKDGKQVISSKTCHMETKGKIRQLVLDSVEKKDAGEYTCEVGNEKVFFKIQVAETQATFQNKDTYQKEVKVFASQKATLSCEVSDSKTEVKWYKDGKQLMSSKTVHTETKGKIRQLVLDSVEKKDAGEYTCEVGKEKLAFKIQVTETQANFINKDTYQKEVKVFASQKATLSCEVSDSKTEVKWYKDGKQLLSSKTVYMETKGKIRQLVVDSVEKKDAGEYTCEVGNEKLVFKIQVAEPQATFINKEVCQKEVKVSVSQKATLSCEVSDSKTEVKWYKDGKPIMSSKTCHMETKGKIRQLILDSVEKKDAGEYTCEVGNEKLFFKMQVAEPQATFINKDTCQKEVKVSASQKATLSCEISDSKTEVKWYKDGKQLMSSKTVHMETKGKIRQLVLDSVEKKDAGEYTCEVGKEKLAFKVQVADVSAKFQKKSSVKETIAVQETENIVLTAVATTEHAKVSWFRDGVELKDGNKYEIKKEGSSHVLIIKSCEAKDKGSYTCQTTEDKMEFQVQIKDSPLKFVVGLEPVSVTLGSTMTLSCQLNRAAGDVLWKHNGKEIKHGGRYVIAADGAQRLLTVSSVAQEDDGEFSCECKDDKTTVKIVAKAPRLVKFLSKLNNIVANEGKDAIFKCSVSPADVSLIWLFNNVPVTSGPKFKIAHGGTSHSLTVTAVTLEDVGEVSVDAEGKVCKATLQVQKLPVMFTKKLENKMVQEQDTVELEVELSMPSTEVKWLKNGVVLQPEGGLNIKVDGVKQTLIFKSITCADRGLYSCETLDDKTQAKLTVEMKKIQIVKSLKETKVHEQETATMEVELSQRDVEAFWTKDGQKLRANPKIVIKALGNKHSLTMSQLKMEDSGMISFQAEGVHTSAKLIVTEPPAKILRPLEDVTTAEKEKASFECEVSRMNADVKWFKNDEELKPGKRYLIHSQGHKRSLLIQKCTYEDQGMYVCRTTDDNTSANLTVQARDIEIIKQLKDLEVTEKEGATFVCEVSHDEVEGQWFKDGVKLKAGDNIKMRQEGRTYILLFKTVKAEDAAEIKFMAEKASSVAELTVKELPVRFVRKLRDKIAMYKHRGHLECQVSRVSAKVTWYKNKAEIKASKKHEISSEDVYRKLTINDVDSGDEAMYTCDAVDDKTSCKLLVEEQAINIVKELSAVEVTEPFAAHFEVEISIKTIKPVKWTLNGEPLAESSNIELEKEGTMHRLTFKKTNAAMSGTVQFTAGKSKSTAQLTVKERPIEVVEPLKNVTGQEKASAKLSCRLSAAPKEVCWFKGQTALVASSKYIMKQSGADVELVIQALNPDDAGEYRCNAVTCETKAMLTVEVRKVQITKRLMDVEVDEGGDAVFTCEVNYADENAEWFLNEKLLFNNEVNVLQHVNKTHNLTLKNLSPQDGGNITFKIREERQTVCLKVKEKKAVFLKLLDDVIGEEKGTVTLKCEASKPTVSPVWRKDGTIFSADSKHELLHDGRVLGLTIRDISQMDAGEYSCDLGTDLTKSKVTVRDISIGITKRLKSVEAKAGETCVFECILSRETSDECLWSLKGQPVTNGGRFQISSKGRKHTLTIMGVTASDSGEVVFALKDLNSRTTLSVKGEIPTFCKELQDVSISSGEDAVFLCELSQAGVDVVWSKNGQSIQKSLKYEMIQDKKIVKLIVHSVSAKDSGEYSCEVTSGLTSKAQLKIKEPENKFIRELKDVTANEKASISFECEISQSASKVTWLKGVHEIKAGRKYQMTQKERILILTVKDLEEADNDVYSCSVDTAKSTARLTVRVLPAFFTCELKDQKALEKESVTWCCELSKPSASVQWHKGEVDLCPCSKYEFQQDGHLVQLLIHDVDPEDAGDYTCECGDQKTTAHLEVKALPILFTIPLKNMEAEAEETAVFCCKLSKPGASVVWKKDQMVLQSSNKHQLRQEGTLLELVINKLQEADSGEYSCDSGYEITSAQLTVKELDITIESGLKSCIINEGDDATFVCFVSHVGAQNVNWDLQGVPLQSNEMNLIQVEGKKHSLTLRSVTEKDSGTVCFHVGSHTSFACLTVKALPVVQFTKVLVNQETVEGDTATLSCEASNPDIYVTWKKDRKIIFEGEKYSIQKNGTIHTLVIHKLTVDDSGEYVCEVGDKQTKATLTVKERVRITRELNDVTVTSGEDAVFHCEVSQTEVTNVEWWLGSNHLQHNDLNQISSRGREHSLVLKMVTSDDSGDVAFVVGSERTVASLLVKQKPKETPVVFRKELENQDAVEGDTLTLHCELSKPGVCVEWRKGGVVLQPGKKFQMKQEGCVQELLIHDLKPDDNGYYTCDAGNQLTTASVSVQEAEVLIVSGIKNTDVFAGEQAVFSCQLSRRAKGRVQWWLDGTRLENSPFSVIGVGEDNTHTLTLKNLAPNDSGTVLFKTGSLTSSARLLVKDPNVEVVSAMEDIHVAENQPAEFICQFSRPVRAIWMRNGQPVQPDGHRLIVEQDWTVARLYISHVTAQDVGVYSCEAEGTHVEAHLRVQAKPIEIIQGLDNVEAIEGGEALFECSLSAPESKDCRWLIDGKPVKESKKVEIVCFENGRRHLLLLKDLRAGDNCTVTFHAGATSSSALLTVKGWQLEVIKPLKDKTVIVGEQVEFTCVLNEPVPQKDVNWYANGSELRPDDIWAMKNTGCACTLILKKAQIQPPMEITFAAQDAISVAKLVTIAVPDPPEDPELVTKGPTSVTLSWFTPLNDGGNPILGYRVEMRQVDSALWQPCHSDPVGNTEFTVENLIPGSGYRFRVAAINSAGIGDSVQLPQTVTLGDSTSHLEEGAQPGLPSETASEGDLHVLWDALAKKRRMSREPTLDSISELPEEDGKEKMQSQKSNGVEKELIKDKSTEIKTELNLYTSSEDEISGTSSLVSYLKKSSKSAVTVISESETIASQKLYDHFKMTEKSVQQTTAAPPPFEITEDDDKQELEEAAIKIQAAFKGYKARRDMRPAFKEVFKDQNKEPNMTIHLECVAYGKPDKVRWLKDGKPLVDGKHHHIDIYNDGTCSLIVPAATTNDTGVYTCEVTNKYGVASHNAKVVVGSGRESSGRRPLTLGYSADSEPESSGSELDESLRQARRRLQKLLRTRLPPNVEEEPFVSADEGDLQPPDPHSYREDDSYIYIRFDTRSEAQVASQRFQEMFTHQGVPIDTAIIETGTKIELRIKKTGFNQDESQTPTEEKPVFMSGPPAAPVFVTQLQNQEVPDGYPVSFDCVIIGKPHPSIRWFKDGKVLQEDDHYMINEDQEGCHQLIITTVRPLDMGVYRCVAENDSGIASSKAELRVEMSCSSDYDTAADATETSSYISAKEYGSSTEHRDTEAFESVVEDEQLPQVVDELHDLYLSPGAPNARMSVRVKGFPAPKVYWFKDGVALTPTNRLLLLTERDVYSLEIVEVKYEDSGEYSVYISNAAGAAYSSARMVVLVAFLFFQPLLYTTDSKEPLVPPRFLEKFCNRTVKQGASITLSVKVEGSPTPCVNWLKEEALKDVLWIKSDTPGYKIASSGFQHSLILMDVGKEHSGTYTCIASNRAGQSVNTARVDVDGSLTSGQQSVVKPTICGITISPPEEEGKGEPKLPYLPGVDTADFLQKLTSQITEMVSAKITQASLRVPEADSDDENKTPSPSSYHGRSRPASLVADSSSESDEGEARGEMFDIYVAIADYNPIGLSKESIALKEGQYVEVLDSAHPLKWLVRTKPTKNTPSRQGWVSPAYLDKKLKISADTSEVPETAGQEVTEGEYKKRLCQLIQELINSEKEFIKDMDFVTSHHLKHLDEEGTAPEIRAHKETIFRNIGDITSFHSSSFLPGLHDCDTDDDIAMRFLKNTEGFENYLQYLVGQTKAQATISEKNVHQYFKKYTDTELANVDPAEGPFLSVNGYLQRPLDRIQKYKDLLKEMIKNKARNGQNCCLLEEAYAMVSSLPTRSENTHHVSLIENYPANLEALGEPIRQGPFVVWEGAPGVRTSSRGHHRHVFLFKNYIIICKQKRETNSDVQTYTFKNMMKLTNIDVNETVEGDERAFEIWHEREDSVRKYTLQARTVILKNSWLRELRNLQQRYSMPAWSPPDFEAVLTDCTAELGQTVKLACKVTGSPKPVVAWFKDGRAVEVDPHHIIIEDPDGSCTLILDNMTADDSGQYMCFATSAAGNASTLGKITVQVPPCFVHKLRNAAFISGEDSQFTCTIVSAPRPKIRWFKDGKLLTDQEKYQTYSEPRSGVVVFVIKNPGEKDLGRYECELSNRLGTAKCAADLVLSTVAMAGGGQAMSIEGVYRSEASTPEPPRQRRALPRKTVPTLYVTDPEGAAAKNPKWVEVEEIIEYKVNKSPKLARRRGTSPGKRPPPENPNVNNSNNKILEAVKASGSGMDSQVFSWEAEATNESEILDSPDVEVVDLSEMDTDSEDVQACESCINENLDDGYKVFSLEDLEDYVPKEGETFGCEDSHVPEEKPCEISVLQREINESTVGRPVLLNLGRPLASPKVGPGLFSRFKEHFSNVFSDPSPAASSGEKVIPIRVGGLSYAQSEATPGSSRNQRKVEATQMYCSEVQRGTAGGQQSFKAQISALVGQPITVRMPKMSGNQSGKP</sequence>
<dbReference type="InterPro" id="IPR003599">
    <property type="entry name" value="Ig_sub"/>
</dbReference>
<dbReference type="FunFam" id="2.60.40.10:FF:000211">
    <property type="entry name" value="Obscurin-like protein 1"/>
    <property type="match status" value="1"/>
</dbReference>
<evidence type="ECO:0000256" key="23">
    <source>
        <dbReference type="ARBA" id="ARBA00023242"/>
    </source>
</evidence>
<feature type="domain" description="Ig-like" evidence="33">
    <location>
        <begin position="3182"/>
        <end position="3259"/>
    </location>
</feature>
<feature type="domain" description="Ig-like" evidence="33">
    <location>
        <begin position="3350"/>
        <end position="3434"/>
    </location>
</feature>
<dbReference type="CDD" id="cd18453">
    <property type="entry name" value="BACK_KLHL14"/>
    <property type="match status" value="1"/>
</dbReference>
<feature type="domain" description="Ig-like" evidence="33">
    <location>
        <begin position="5812"/>
        <end position="5901"/>
    </location>
</feature>
<evidence type="ECO:0000256" key="8">
    <source>
        <dbReference type="ARBA" id="ARBA00022490"/>
    </source>
</evidence>
<dbReference type="CDD" id="cd12025">
    <property type="entry name" value="SH3_Obscurin_like"/>
    <property type="match status" value="1"/>
</dbReference>
<keyword evidence="36" id="KW-1185">Reference proteome</keyword>
<feature type="domain" description="Ig-like" evidence="33">
    <location>
        <begin position="2635"/>
        <end position="2719"/>
    </location>
</feature>
<keyword evidence="15" id="KW-0547">Nucleotide-binding</keyword>
<dbReference type="Pfam" id="PF00047">
    <property type="entry name" value="ig"/>
    <property type="match status" value="1"/>
</dbReference>
<dbReference type="InterPro" id="IPR013106">
    <property type="entry name" value="Ig_V-set"/>
</dbReference>
<dbReference type="InterPro" id="IPR013098">
    <property type="entry name" value="Ig_I-set"/>
</dbReference>
<dbReference type="FunFam" id="2.60.40.10:FF:000421">
    <property type="entry name" value="LOW QUALITY PROTEIN: obscurin"/>
    <property type="match status" value="2"/>
</dbReference>
<dbReference type="GO" id="GO:0005737">
    <property type="term" value="C:cytoplasm"/>
    <property type="evidence" value="ECO:0007669"/>
    <property type="project" value="UniProtKB-SubCell"/>
</dbReference>
<gene>
    <name evidence="35" type="ORF">Baya_6687</name>
</gene>
<keyword evidence="13" id="KW-0479">Metal-binding</keyword>
<dbReference type="SMART" id="SM00060">
    <property type="entry name" value="FN3"/>
    <property type="match status" value="2"/>
</dbReference>
<name>A0A556U1L2_BAGYA</name>
<dbReference type="EMBL" id="VCAZ01000037">
    <property type="protein sequence ID" value="TSL82588.1"/>
    <property type="molecule type" value="Genomic_DNA"/>
</dbReference>
<feature type="domain" description="Ig-like" evidence="33">
    <location>
        <begin position="3528"/>
        <end position="3612"/>
    </location>
</feature>
<dbReference type="Gene3D" id="2.60.40.10">
    <property type="entry name" value="Immunoglobulins"/>
    <property type="match status" value="46"/>
</dbReference>
<evidence type="ECO:0000256" key="28">
    <source>
        <dbReference type="SAM" id="MobiDB-lite"/>
    </source>
</evidence>
<evidence type="ECO:0000259" key="32">
    <source>
        <dbReference type="PROSITE" id="PS50097"/>
    </source>
</evidence>
<dbReference type="CDD" id="cd20971">
    <property type="entry name" value="IgI_1_Titin-A168_like"/>
    <property type="match status" value="1"/>
</dbReference>
<dbReference type="OrthoDB" id="10072266at2759"/>
<feature type="domain" description="Ig-like" evidence="33">
    <location>
        <begin position="2190"/>
        <end position="2271"/>
    </location>
</feature>
<evidence type="ECO:0000256" key="24">
    <source>
        <dbReference type="ARBA" id="ARBA00023319"/>
    </source>
</evidence>
<dbReference type="InterPro" id="IPR013783">
    <property type="entry name" value="Ig-like_fold"/>
</dbReference>
<dbReference type="PROSITE" id="PS50003">
    <property type="entry name" value="PH_DOMAIN"/>
    <property type="match status" value="1"/>
</dbReference>
<evidence type="ECO:0000259" key="31">
    <source>
        <dbReference type="PROSITE" id="PS50010"/>
    </source>
</evidence>
<feature type="compositionally biased region" description="Polar residues" evidence="28">
    <location>
        <begin position="72"/>
        <end position="87"/>
    </location>
</feature>
<dbReference type="SUPFAM" id="SSF48065">
    <property type="entry name" value="DBL homology domain (DH-domain)"/>
    <property type="match status" value="1"/>
</dbReference>
<dbReference type="Pfam" id="PF00651">
    <property type="entry name" value="BTB"/>
    <property type="match status" value="2"/>
</dbReference>
<dbReference type="Pfam" id="PF24681">
    <property type="entry name" value="Kelch_KLHDC2_KLHL20_DRC7"/>
    <property type="match status" value="1"/>
</dbReference>
<feature type="domain" description="PH" evidence="30">
    <location>
        <begin position="5693"/>
        <end position="5802"/>
    </location>
</feature>
<dbReference type="Pfam" id="PF00612">
    <property type="entry name" value="IQ"/>
    <property type="match status" value="1"/>
</dbReference>
<evidence type="ECO:0000256" key="13">
    <source>
        <dbReference type="ARBA" id="ARBA00022723"/>
    </source>
</evidence>
<feature type="domain" description="Ig-like" evidence="33">
    <location>
        <begin position="3796"/>
        <end position="3881"/>
    </location>
</feature>
<evidence type="ECO:0000256" key="14">
    <source>
        <dbReference type="ARBA" id="ARBA00022737"/>
    </source>
</evidence>
<dbReference type="InterPro" id="IPR007110">
    <property type="entry name" value="Ig-like_dom"/>
</dbReference>
<evidence type="ECO:0000256" key="11">
    <source>
        <dbReference type="ARBA" id="ARBA00022679"/>
    </source>
</evidence>
<dbReference type="FunFam" id="2.60.40.10:FF:000228">
    <property type="entry name" value="obscurin isoform X4"/>
    <property type="match status" value="3"/>
</dbReference>
<dbReference type="FunFam" id="2.60.40.10:FF:000148">
    <property type="entry name" value="titin isoform X1"/>
    <property type="match status" value="1"/>
</dbReference>
<dbReference type="GO" id="GO:0016020">
    <property type="term" value="C:membrane"/>
    <property type="evidence" value="ECO:0007669"/>
    <property type="project" value="InterPro"/>
</dbReference>
<dbReference type="CDD" id="cd00096">
    <property type="entry name" value="Ig"/>
    <property type="match status" value="4"/>
</dbReference>
<feature type="domain" description="Ig-like" evidence="33">
    <location>
        <begin position="4704"/>
        <end position="4792"/>
    </location>
</feature>
<comment type="similarity">
    <text evidence="4">Belongs to the protein kinase superfamily. CAMK Ser/Thr protein kinase family.</text>
</comment>
<dbReference type="SMART" id="SM00233">
    <property type="entry name" value="PH"/>
    <property type="match status" value="1"/>
</dbReference>
<keyword evidence="17" id="KW-0067">ATP-binding</keyword>
<feature type="domain" description="Ig-like" evidence="33">
    <location>
        <begin position="4248"/>
        <end position="4335"/>
    </location>
</feature>
<dbReference type="SMART" id="SM00406">
    <property type="entry name" value="IGv"/>
    <property type="match status" value="13"/>
</dbReference>
<feature type="domain" description="SH3" evidence="29">
    <location>
        <begin position="5400"/>
        <end position="5467"/>
    </location>
</feature>
<keyword evidence="18" id="KW-0460">Magnesium</keyword>
<dbReference type="InterPro" id="IPR003961">
    <property type="entry name" value="FN3_dom"/>
</dbReference>
<keyword evidence="23" id="KW-0539">Nucleus</keyword>
<dbReference type="InterPro" id="IPR036116">
    <property type="entry name" value="FN3_sf"/>
</dbReference>
<dbReference type="SUPFAM" id="SSF49265">
    <property type="entry name" value="Fibronectin type III"/>
    <property type="match status" value="1"/>
</dbReference>
<dbReference type="EC" id="2.7.11.1" evidence="5"/>
<dbReference type="GO" id="GO:0140359">
    <property type="term" value="F:ABC-type transporter activity"/>
    <property type="evidence" value="ECO:0007669"/>
    <property type="project" value="InterPro"/>
</dbReference>
<dbReference type="SUPFAM" id="SSF50729">
    <property type="entry name" value="PH domain-like"/>
    <property type="match status" value="1"/>
</dbReference>
<dbReference type="InterPro" id="IPR036179">
    <property type="entry name" value="Ig-like_dom_sf"/>
</dbReference>
<dbReference type="Gene3D" id="1.25.40.420">
    <property type="match status" value="1"/>
</dbReference>
<dbReference type="PRINTS" id="PR00014">
    <property type="entry name" value="FNTYPEIII"/>
</dbReference>
<dbReference type="Gene3D" id="2.120.10.80">
    <property type="entry name" value="Kelch-type beta propeller"/>
    <property type="match status" value="1"/>
</dbReference>
<dbReference type="PROSITE" id="PS50097">
    <property type="entry name" value="BTB"/>
    <property type="match status" value="1"/>
</dbReference>
<evidence type="ECO:0000256" key="3">
    <source>
        <dbReference type="ARBA" id="ARBA00004496"/>
    </source>
</evidence>
<evidence type="ECO:0000259" key="34">
    <source>
        <dbReference type="PROSITE" id="PS50853"/>
    </source>
</evidence>
<dbReference type="InterPro" id="IPR035526">
    <property type="entry name" value="Obscurin_SH3"/>
</dbReference>
<feature type="domain" description="BTB" evidence="32">
    <location>
        <begin position="33"/>
        <end position="128"/>
    </location>
</feature>
<dbReference type="InterPro" id="IPR011527">
    <property type="entry name" value="ABC1_TM_dom"/>
</dbReference>
<dbReference type="SUPFAM" id="SSF48726">
    <property type="entry name" value="Immunoglobulin"/>
    <property type="match status" value="44"/>
</dbReference>
<evidence type="ECO:0000256" key="9">
    <source>
        <dbReference type="ARBA" id="ARBA00022527"/>
    </source>
</evidence>
<dbReference type="InterPro" id="IPR000219">
    <property type="entry name" value="DH_dom"/>
</dbReference>
<feature type="domain" description="Ig-like" evidence="33">
    <location>
        <begin position="5906"/>
        <end position="5998"/>
    </location>
</feature>
<organism evidence="35 36">
    <name type="scientific">Bagarius yarrelli</name>
    <name type="common">Goonch</name>
    <name type="synonym">Bagrus yarrelli</name>
    <dbReference type="NCBI Taxonomy" id="175774"/>
    <lineage>
        <taxon>Eukaryota</taxon>
        <taxon>Metazoa</taxon>
        <taxon>Chordata</taxon>
        <taxon>Craniata</taxon>
        <taxon>Vertebrata</taxon>
        <taxon>Euteleostomi</taxon>
        <taxon>Actinopterygii</taxon>
        <taxon>Neopterygii</taxon>
        <taxon>Teleostei</taxon>
        <taxon>Ostariophysi</taxon>
        <taxon>Siluriformes</taxon>
        <taxon>Sisoridae</taxon>
        <taxon>Sisorinae</taxon>
        <taxon>Bagarius</taxon>
    </lineage>
</organism>
<dbReference type="InterPro" id="IPR013151">
    <property type="entry name" value="Immunoglobulin_dom"/>
</dbReference>
<dbReference type="GO" id="GO:0005085">
    <property type="term" value="F:guanyl-nucleotide exchange factor activity"/>
    <property type="evidence" value="ECO:0007669"/>
    <property type="project" value="InterPro"/>
</dbReference>
<feature type="domain" description="Ig-like" evidence="33">
    <location>
        <begin position="5082"/>
        <end position="5171"/>
    </location>
</feature>
<comment type="cofactor">
    <cofactor evidence="1">
        <name>Mg(2+)</name>
        <dbReference type="ChEBI" id="CHEBI:18420"/>
    </cofactor>
</comment>
<dbReference type="FunFam" id="2.60.40.10:FF:000032">
    <property type="entry name" value="palladin isoform X1"/>
    <property type="match status" value="4"/>
</dbReference>
<feature type="domain" description="Ig-like" evidence="33">
    <location>
        <begin position="5195"/>
        <end position="5289"/>
    </location>
</feature>
<dbReference type="InterPro" id="IPR011993">
    <property type="entry name" value="PH-like_dom_sf"/>
</dbReference>
<feature type="domain" description="DH" evidence="31">
    <location>
        <begin position="5491"/>
        <end position="5675"/>
    </location>
</feature>
<accession>A0A556U1L2</accession>
<dbReference type="InterPro" id="IPR011333">
    <property type="entry name" value="SKP1/BTB/POZ_sf"/>
</dbReference>
<keyword evidence="14" id="KW-0677">Repeat</keyword>
<feature type="domain" description="Ig-like" evidence="33">
    <location>
        <begin position="4067"/>
        <end position="4139"/>
    </location>
</feature>
<dbReference type="InterPro" id="IPR055251">
    <property type="entry name" value="SOS1_NGEF_PH"/>
</dbReference>
<dbReference type="Pfam" id="PF00621">
    <property type="entry name" value="RhoGEF"/>
    <property type="match status" value="1"/>
</dbReference>
<reference evidence="35 36" key="1">
    <citation type="journal article" date="2019" name="Genome Biol. Evol.">
        <title>Whole-Genome Sequencing of the Giant Devil Catfish, Bagarius yarrelli.</title>
        <authorList>
            <person name="Jiang W."/>
            <person name="Lv Y."/>
            <person name="Cheng L."/>
            <person name="Yang K."/>
            <person name="Chao B."/>
            <person name="Wang X."/>
            <person name="Li Y."/>
            <person name="Pan X."/>
            <person name="You X."/>
            <person name="Zhang Y."/>
            <person name="Yang J."/>
            <person name="Li J."/>
            <person name="Zhang X."/>
            <person name="Liu S."/>
            <person name="Sun C."/>
            <person name="Yang J."/>
            <person name="Shi Q."/>
        </authorList>
    </citation>
    <scope>NUCLEOTIDE SEQUENCE [LARGE SCALE GENOMIC DNA]</scope>
    <source>
        <strain evidence="35">JWS20170419001</strain>
        <tissue evidence="35">Muscle</tissue>
    </source>
</reference>
<dbReference type="CDD" id="cd23767">
    <property type="entry name" value="IQCD"/>
    <property type="match status" value="1"/>
</dbReference>
<keyword evidence="9" id="KW-0723">Serine/threonine-protein kinase</keyword>
<evidence type="ECO:0000256" key="12">
    <source>
        <dbReference type="ARBA" id="ARBA00022692"/>
    </source>
</evidence>
<dbReference type="FunFam" id="2.60.40.10:FF:001084">
    <property type="entry name" value="obscurin-like isoform X3"/>
    <property type="match status" value="1"/>
</dbReference>
<feature type="domain" description="Ig-like" evidence="33">
    <location>
        <begin position="4158"/>
        <end position="4243"/>
    </location>
</feature>
<dbReference type="GO" id="GO:0005516">
    <property type="term" value="F:calmodulin binding"/>
    <property type="evidence" value="ECO:0007669"/>
    <property type="project" value="UniProtKB-KW"/>
</dbReference>
<feature type="compositionally biased region" description="Acidic residues" evidence="28">
    <location>
        <begin position="4845"/>
        <end position="4857"/>
    </location>
</feature>
<comment type="catalytic activity">
    <reaction evidence="25">
        <text>L-threonyl-[protein] + ATP = O-phospho-L-threonyl-[protein] + ADP + H(+)</text>
        <dbReference type="Rhea" id="RHEA:46608"/>
        <dbReference type="Rhea" id="RHEA-COMP:11060"/>
        <dbReference type="Rhea" id="RHEA-COMP:11605"/>
        <dbReference type="ChEBI" id="CHEBI:15378"/>
        <dbReference type="ChEBI" id="CHEBI:30013"/>
        <dbReference type="ChEBI" id="CHEBI:30616"/>
        <dbReference type="ChEBI" id="CHEBI:61977"/>
        <dbReference type="ChEBI" id="CHEBI:456216"/>
        <dbReference type="EC" id="2.7.11.1"/>
    </reaction>
</comment>
<evidence type="ECO:0000313" key="36">
    <source>
        <dbReference type="Proteomes" id="UP000319801"/>
    </source>
</evidence>
<keyword evidence="11" id="KW-0808">Transferase</keyword>
<dbReference type="FunFam" id="2.60.40.10:FF:000747">
    <property type="entry name" value="obscurin isoform X6"/>
    <property type="match status" value="1"/>
</dbReference>
<dbReference type="SMART" id="SM00225">
    <property type="entry name" value="BTB"/>
    <property type="match status" value="1"/>
</dbReference>
<dbReference type="InterPro" id="IPR000210">
    <property type="entry name" value="BTB/POZ_dom"/>
</dbReference>
<feature type="region of interest" description="Disordered" evidence="28">
    <location>
        <begin position="4837"/>
        <end position="4866"/>
    </location>
</feature>
<feature type="domain" description="Ig-like" evidence="33">
    <location>
        <begin position="3617"/>
        <end position="3701"/>
    </location>
</feature>
<dbReference type="SMART" id="SM00612">
    <property type="entry name" value="Kelch"/>
    <property type="match status" value="4"/>
</dbReference>
<keyword evidence="22" id="KW-1015">Disulfide bond</keyword>
<evidence type="ECO:0000256" key="6">
    <source>
        <dbReference type="ARBA" id="ARBA00022441"/>
    </source>
</evidence>
<feature type="region of interest" description="Disordered" evidence="28">
    <location>
        <begin position="4794"/>
        <end position="4825"/>
    </location>
</feature>
<dbReference type="PROSITE" id="PS50853">
    <property type="entry name" value="FN3"/>
    <property type="match status" value="2"/>
</dbReference>
<evidence type="ECO:0000256" key="21">
    <source>
        <dbReference type="ARBA" id="ARBA00023136"/>
    </source>
</evidence>
<proteinExistence type="inferred from homology"/>
<dbReference type="PROSITE" id="PS50835">
    <property type="entry name" value="IG_LIKE"/>
    <property type="match status" value="35"/>
</dbReference>
<dbReference type="GO" id="GO:0003007">
    <property type="term" value="P:heart morphogenesis"/>
    <property type="evidence" value="ECO:0007669"/>
    <property type="project" value="UniProtKB-ARBA"/>
</dbReference>
<evidence type="ECO:0000256" key="10">
    <source>
        <dbReference type="ARBA" id="ARBA00022553"/>
    </source>
</evidence>
<dbReference type="InterPro" id="IPR001452">
    <property type="entry name" value="SH3_domain"/>
</dbReference>
<feature type="domain" description="Ig-like" evidence="33">
    <location>
        <begin position="1836"/>
        <end position="1895"/>
    </location>
</feature>
<dbReference type="InterPro" id="IPR030584">
    <property type="entry name" value="KLHL14_BTB_POZ"/>
</dbReference>
<dbReference type="InterPro" id="IPR047027">
    <property type="entry name" value="KLHL14_BACK"/>
</dbReference>
<comment type="catalytic activity">
    <reaction evidence="26">
        <text>L-seryl-[protein] + ATP = O-phospho-L-seryl-[protein] + ADP + H(+)</text>
        <dbReference type="Rhea" id="RHEA:17989"/>
        <dbReference type="Rhea" id="RHEA-COMP:9863"/>
        <dbReference type="Rhea" id="RHEA-COMP:11604"/>
        <dbReference type="ChEBI" id="CHEBI:15378"/>
        <dbReference type="ChEBI" id="CHEBI:29999"/>
        <dbReference type="ChEBI" id="CHEBI:30616"/>
        <dbReference type="ChEBI" id="CHEBI:83421"/>
        <dbReference type="ChEBI" id="CHEBI:456216"/>
        <dbReference type="EC" id="2.7.11.1"/>
    </reaction>
</comment>
<dbReference type="Gene3D" id="3.30.710.10">
    <property type="entry name" value="Potassium Channel Kv1.1, Chain A"/>
    <property type="match status" value="1"/>
</dbReference>
<dbReference type="InterPro" id="IPR015915">
    <property type="entry name" value="Kelch-typ_b-propeller"/>
</dbReference>
<dbReference type="GO" id="GO:0005634">
    <property type="term" value="C:nucleus"/>
    <property type="evidence" value="ECO:0007669"/>
    <property type="project" value="UniProtKB-SubCell"/>
</dbReference>
<dbReference type="Gene3D" id="1.20.900.10">
    <property type="entry name" value="Dbl homology (DH) domain"/>
    <property type="match status" value="1"/>
</dbReference>
<evidence type="ECO:0000259" key="33">
    <source>
        <dbReference type="PROSITE" id="PS50835"/>
    </source>
</evidence>
<keyword evidence="20" id="KW-1133">Transmembrane helix</keyword>
<feature type="domain" description="Fibronectin type-III" evidence="34">
    <location>
        <begin position="4433"/>
        <end position="4528"/>
    </location>
</feature>
<dbReference type="FunFam" id="2.60.40.10:FF:000523">
    <property type="entry name" value="obscurin isoform X4"/>
    <property type="match status" value="1"/>
</dbReference>
<evidence type="ECO:0000256" key="16">
    <source>
        <dbReference type="ARBA" id="ARBA00022777"/>
    </source>
</evidence>
<feature type="domain" description="Ig-like" evidence="33">
    <location>
        <begin position="1561"/>
        <end position="1617"/>
    </location>
</feature>
<dbReference type="PROSITE" id="PS50002">
    <property type="entry name" value="SH3"/>
    <property type="match status" value="1"/>
</dbReference>
<evidence type="ECO:0000256" key="20">
    <source>
        <dbReference type="ARBA" id="ARBA00022989"/>
    </source>
</evidence>
<dbReference type="InterPro" id="IPR000048">
    <property type="entry name" value="IQ_motif_EF-hand-BS"/>
</dbReference>
<feature type="domain" description="Ig-like" evidence="33">
    <location>
        <begin position="4944"/>
        <end position="5033"/>
    </location>
</feature>
<dbReference type="PANTHER" id="PTHR35971:SF4">
    <property type="entry name" value="OBSCURIN"/>
    <property type="match status" value="1"/>
</dbReference>
<dbReference type="InterPro" id="IPR027417">
    <property type="entry name" value="P-loop_NTPase"/>
</dbReference>
<dbReference type="GO" id="GO:0055013">
    <property type="term" value="P:cardiac muscle cell development"/>
    <property type="evidence" value="ECO:0007669"/>
    <property type="project" value="UniProtKB-ARBA"/>
</dbReference>